<dbReference type="Proteomes" id="UP000799772">
    <property type="component" value="Unassembled WGS sequence"/>
</dbReference>
<dbReference type="OrthoDB" id="4161001at2759"/>
<evidence type="ECO:0000256" key="2">
    <source>
        <dbReference type="SAM" id="MobiDB-lite"/>
    </source>
</evidence>
<feature type="region of interest" description="Disordered" evidence="2">
    <location>
        <begin position="695"/>
        <end position="728"/>
    </location>
</feature>
<feature type="coiled-coil region" evidence="1">
    <location>
        <begin position="543"/>
        <end position="570"/>
    </location>
</feature>
<protein>
    <submittedName>
        <fullName evidence="3">Uncharacterized protein</fullName>
    </submittedName>
</protein>
<organism evidence="3 4">
    <name type="scientific">Rhizodiscina lignyota</name>
    <dbReference type="NCBI Taxonomy" id="1504668"/>
    <lineage>
        <taxon>Eukaryota</taxon>
        <taxon>Fungi</taxon>
        <taxon>Dikarya</taxon>
        <taxon>Ascomycota</taxon>
        <taxon>Pezizomycotina</taxon>
        <taxon>Dothideomycetes</taxon>
        <taxon>Pleosporomycetidae</taxon>
        <taxon>Aulographales</taxon>
        <taxon>Rhizodiscinaceae</taxon>
        <taxon>Rhizodiscina</taxon>
    </lineage>
</organism>
<gene>
    <name evidence="3" type="ORF">NA57DRAFT_81383</name>
</gene>
<keyword evidence="1" id="KW-0175">Coiled coil</keyword>
<sequence>MQAALDVMDGIQKEMITIEDTDLMIKRIERAADMGFRRSYAGGQPVREVLENAPILKVGLSFLPGADRPTVNRLEQTNMMTNRDPDQMDSVWRVNTAGSLLSEFEVTPDLSVIQNDKTAEIAEKAMHRLSRLALTPRSRPVAGVTIDSEQVKVDIDSAWWPRLSLDDTKAFLESMMEDVRRLFHRSPLLFRLSTRSYIINSRNTRYGIKQGRQFKTLTTSKGIQEMISLSAAYYNTLDVDGTAQKFIRPRFLQMLTLLLSLLNDDDLSDIRLFLESTYKFKADRSSVELLFLKVLPLLSINPKVFMMSMIPVPEGWPRVDSNEFDFSKCWDAFIAHMLPLDYILPGTYSGPLRTFNDVPRIDQMIDREDDDGEITVVLTNDEKYIIRAADYERIVCLVPGVYTIKEAHPDSRDHFCDLEIQEIHLNDASRDAVKLINPVIKQINSFVSAPIRRRRTISAFSKRGRPHEISMLKECRTSGRLAKHTAGLDQQTLAVAYKVEGRKITLSDAVSIMAQDDREVQGVVNYYRERISDNFSGVRIQNLQHVEEKLHEVDQKVQSSERMRQQIQQDPTASDEPIASVIQQIGSTFLVPSVWYEYKASSKGATRLDFKAITSVVSTVTWRSDSVIEISLQNQDVKYFASPLEHVDEALRDDQVRTGDVAVLAGQYMILAEEGEEAEDDLILTNYLKITNVEEPPRSQRGANRRGGRGNNRGVENATTESRRIILA</sequence>
<comment type="caution">
    <text evidence="3">The sequence shown here is derived from an EMBL/GenBank/DDBJ whole genome shotgun (WGS) entry which is preliminary data.</text>
</comment>
<reference evidence="3" key="1">
    <citation type="journal article" date="2020" name="Stud. Mycol.">
        <title>101 Dothideomycetes genomes: a test case for predicting lifestyles and emergence of pathogens.</title>
        <authorList>
            <person name="Haridas S."/>
            <person name="Albert R."/>
            <person name="Binder M."/>
            <person name="Bloem J."/>
            <person name="Labutti K."/>
            <person name="Salamov A."/>
            <person name="Andreopoulos B."/>
            <person name="Baker S."/>
            <person name="Barry K."/>
            <person name="Bills G."/>
            <person name="Bluhm B."/>
            <person name="Cannon C."/>
            <person name="Castanera R."/>
            <person name="Culley D."/>
            <person name="Daum C."/>
            <person name="Ezra D."/>
            <person name="Gonzalez J."/>
            <person name="Henrissat B."/>
            <person name="Kuo A."/>
            <person name="Liang C."/>
            <person name="Lipzen A."/>
            <person name="Lutzoni F."/>
            <person name="Magnuson J."/>
            <person name="Mondo S."/>
            <person name="Nolan M."/>
            <person name="Ohm R."/>
            <person name="Pangilinan J."/>
            <person name="Park H.-J."/>
            <person name="Ramirez L."/>
            <person name="Alfaro M."/>
            <person name="Sun H."/>
            <person name="Tritt A."/>
            <person name="Yoshinaga Y."/>
            <person name="Zwiers L.-H."/>
            <person name="Turgeon B."/>
            <person name="Goodwin S."/>
            <person name="Spatafora J."/>
            <person name="Crous P."/>
            <person name="Grigoriev I."/>
        </authorList>
    </citation>
    <scope>NUCLEOTIDE SEQUENCE</scope>
    <source>
        <strain evidence="3">CBS 133067</strain>
    </source>
</reference>
<evidence type="ECO:0000313" key="4">
    <source>
        <dbReference type="Proteomes" id="UP000799772"/>
    </source>
</evidence>
<keyword evidence="4" id="KW-1185">Reference proteome</keyword>
<proteinExistence type="predicted"/>
<name>A0A9P4I5B8_9PEZI</name>
<dbReference type="AlphaFoldDB" id="A0A9P4I5B8"/>
<evidence type="ECO:0000313" key="3">
    <source>
        <dbReference type="EMBL" id="KAF2093457.1"/>
    </source>
</evidence>
<dbReference type="EMBL" id="ML978138">
    <property type="protein sequence ID" value="KAF2093457.1"/>
    <property type="molecule type" value="Genomic_DNA"/>
</dbReference>
<evidence type="ECO:0000256" key="1">
    <source>
        <dbReference type="SAM" id="Coils"/>
    </source>
</evidence>
<accession>A0A9P4I5B8</accession>